<dbReference type="InterPro" id="IPR014268">
    <property type="entry name" value="GtfB"/>
</dbReference>
<dbReference type="HAMAP" id="MF_01473">
    <property type="entry name" value="GtfB"/>
    <property type="match status" value="1"/>
</dbReference>
<protein>
    <recommendedName>
        <fullName evidence="4">UDP-N-acetylglucosamine--peptide N-acetylglucosaminyltransferase stabilizing protein GtfB</fullName>
    </recommendedName>
    <alternativeName>
        <fullName evidence="4">Glycosyltransferase stabilizing protein GtfB</fullName>
    </alternativeName>
</protein>
<dbReference type="GO" id="GO:0005886">
    <property type="term" value="C:plasma membrane"/>
    <property type="evidence" value="ECO:0007669"/>
    <property type="project" value="UniProtKB-SubCell"/>
</dbReference>
<comment type="pathway">
    <text evidence="1 4">Protein modification; protein glycosylation.</text>
</comment>
<comment type="function">
    <text evidence="4">Required for polymorphic O-glycosylation of the serine-rich repeat protein in this bacteria. A stabilizing protein that is part of the accessory SecA2/SecY2 system specifically required to export serine-rich repeat cell wall proteins usually encoded upstream in the same operon. The GtfA-GtfB complex adds GlcNAc from UDP-GlcNAc to the substrate protein, attaching the first sugar residue. Stabilizes the glycosylation activity of GtfA. Has no N-acetylglucosaminyl transferase activity on its own.</text>
</comment>
<keyword evidence="3 4" id="KW-0472">Membrane</keyword>
<keyword evidence="2 4" id="KW-1003">Cell membrane</keyword>
<evidence type="ECO:0000313" key="5">
    <source>
        <dbReference type="EMBL" id="RIL41515.1"/>
    </source>
</evidence>
<evidence type="ECO:0000256" key="1">
    <source>
        <dbReference type="ARBA" id="ARBA00004922"/>
    </source>
</evidence>
<proteinExistence type="inferred from homology"/>
<comment type="subcellular location">
    <subcellularLocation>
        <location evidence="4">Cell membrane</location>
        <topology evidence="4">Peripheral membrane protein</topology>
    </subcellularLocation>
</comment>
<dbReference type="EMBL" id="QXRZ01000010">
    <property type="protein sequence ID" value="RIL41515.1"/>
    <property type="molecule type" value="Genomic_DNA"/>
</dbReference>
<comment type="similarity">
    <text evidence="4">Belongs to the GtfB family.</text>
</comment>
<evidence type="ECO:0000256" key="4">
    <source>
        <dbReference type="HAMAP-Rule" id="MF_01473"/>
    </source>
</evidence>
<sequence>MINLFEHFDLKTERLYETLQLAGHDNQTIVLNDSGFLPDQMTSPYQYFANNNITAADKPKFFNEINIPPYWVIEGTNDNAEIKDMGKVRGRILYQPNYQARIVNRVEWLDEDGQIRFVDHYTKHGIKFAQTVYDKRGVAIFKKYMDCVGKDVIYENYVTKDIVLDWKGKSYFFDSEVAFIMFYLQALNLETQSFVINSLATSFAVLYNLSTPGNDMLFWQEESHGNIPGNMQLILNHELQRNIMIHIPEQDEYQTITQQLAETKRKQVIPSGYLYNYKKKNRHTKEALIMTNSDQLMNIELFLEKCPDITFHIAAITEMSTKLMNLSSYANVKLYPTVDADTIERLYQSCDLYLDINEGKEIMGALNKAFEYELLIMGYNDIAHNHVLTAKANLFNKQSVGSEFIPTLLKITQDKATFDKHLTTQKEHANEVNKHYFNQQLLKR</sequence>
<dbReference type="AlphaFoldDB" id="A0A3A0H5C5"/>
<comment type="caution">
    <text evidence="5">The sequence shown here is derived from an EMBL/GenBank/DDBJ whole genome shotgun (WGS) entry which is preliminary data.</text>
</comment>
<dbReference type="GO" id="GO:0017122">
    <property type="term" value="C:protein N-acetylglucosaminyltransferase complex"/>
    <property type="evidence" value="ECO:0007669"/>
    <property type="project" value="UniProtKB-UniRule"/>
</dbReference>
<evidence type="ECO:0000313" key="6">
    <source>
        <dbReference type="Proteomes" id="UP000283576"/>
    </source>
</evidence>
<dbReference type="GO" id="GO:0031647">
    <property type="term" value="P:regulation of protein stability"/>
    <property type="evidence" value="ECO:0007669"/>
    <property type="project" value="UniProtKB-UniRule"/>
</dbReference>
<organism evidence="5 6">
    <name type="scientific">Staphylococcus gallinarum</name>
    <dbReference type="NCBI Taxonomy" id="1293"/>
    <lineage>
        <taxon>Bacteria</taxon>
        <taxon>Bacillati</taxon>
        <taxon>Bacillota</taxon>
        <taxon>Bacilli</taxon>
        <taxon>Bacillales</taxon>
        <taxon>Staphylococcaceae</taxon>
        <taxon>Staphylococcus</taxon>
    </lineage>
</organism>
<evidence type="ECO:0000256" key="3">
    <source>
        <dbReference type="ARBA" id="ARBA00023136"/>
    </source>
</evidence>
<dbReference type="RefSeq" id="WP_107526911.1">
    <property type="nucleotide sequence ID" value="NZ_JAIBNU010000009.1"/>
</dbReference>
<name>A0A3A0H5C5_STAGA</name>
<gene>
    <name evidence="4 5" type="primary">gtfB</name>
    <name evidence="5" type="ORF">BUZ01_12280</name>
</gene>
<accession>A0A3A0H5C5</accession>
<evidence type="ECO:0000256" key="2">
    <source>
        <dbReference type="ARBA" id="ARBA00022475"/>
    </source>
</evidence>
<dbReference type="NCBIfam" id="TIGR02919">
    <property type="entry name" value="accessory Sec system glycosylation chaperone GtfB"/>
    <property type="match status" value="1"/>
</dbReference>
<comment type="subunit">
    <text evidence="4">Forms a heterotetramer with 2 subunits each of GtfA and GtfB. Part of the accessory SecA2/SecY2 protein translocation apparatus.</text>
</comment>
<reference evidence="5 6" key="1">
    <citation type="journal article" date="2016" name="Front. Microbiol.">
        <title>Comprehensive Phylogenetic Analysis of Bovine Non-aureus Staphylococci Species Based on Whole-Genome Sequencing.</title>
        <authorList>
            <person name="Naushad S."/>
            <person name="Barkema H.W."/>
            <person name="Luby C."/>
            <person name="Condas L.A."/>
            <person name="Nobrega D.B."/>
            <person name="Carson D.A."/>
            <person name="De Buck J."/>
        </authorList>
    </citation>
    <scope>NUCLEOTIDE SEQUENCE [LARGE SCALE GENOMIC DNA]</scope>
    <source>
        <strain evidence="5 6">SNUC 1388</strain>
    </source>
</reference>
<dbReference type="Proteomes" id="UP000283576">
    <property type="component" value="Unassembled WGS sequence"/>
</dbReference>
<dbReference type="UniPathway" id="UPA00378"/>